<evidence type="ECO:0000256" key="6">
    <source>
        <dbReference type="ARBA" id="ARBA00022729"/>
    </source>
</evidence>
<keyword evidence="14" id="KW-1185">Reference proteome</keyword>
<dbReference type="GO" id="GO:0005125">
    <property type="term" value="F:cytokine activity"/>
    <property type="evidence" value="ECO:0007669"/>
    <property type="project" value="TreeGrafter"/>
</dbReference>
<evidence type="ECO:0000256" key="3">
    <source>
        <dbReference type="ARBA" id="ARBA00022473"/>
    </source>
</evidence>
<protein>
    <submittedName>
        <fullName evidence="15">Nodal homolog 2-A-like</fullName>
    </submittedName>
</protein>
<dbReference type="AlphaFoldDB" id="A0A9Y4N226"/>
<dbReference type="Gene3D" id="2.60.120.970">
    <property type="match status" value="1"/>
</dbReference>
<keyword evidence="5" id="KW-0165">Cleavage on pair of basic residues</keyword>
<evidence type="ECO:0000256" key="10">
    <source>
        <dbReference type="RuleBase" id="RU000354"/>
    </source>
</evidence>
<evidence type="ECO:0000256" key="8">
    <source>
        <dbReference type="ARBA" id="ARBA00023157"/>
    </source>
</evidence>
<evidence type="ECO:0000313" key="15">
    <source>
        <dbReference type="RefSeq" id="XP_008280590.1"/>
    </source>
</evidence>
<reference evidence="15" key="1">
    <citation type="submission" date="2025-08" db="UniProtKB">
        <authorList>
            <consortium name="RefSeq"/>
        </authorList>
    </citation>
    <scope>IDENTIFICATION</scope>
</reference>
<dbReference type="Gene3D" id="2.10.90.10">
    <property type="entry name" value="Cystine-knot cytokines"/>
    <property type="match status" value="1"/>
</dbReference>
<dbReference type="SUPFAM" id="SSF57501">
    <property type="entry name" value="Cystine-knot cytokines"/>
    <property type="match status" value="1"/>
</dbReference>
<dbReference type="SMART" id="SM00204">
    <property type="entry name" value="TGFB"/>
    <property type="match status" value="1"/>
</dbReference>
<dbReference type="GeneID" id="103357703"/>
<dbReference type="InterPro" id="IPR015615">
    <property type="entry name" value="TGF-beta-rel"/>
</dbReference>
<gene>
    <name evidence="15" type="primary">LOC103357703</name>
</gene>
<comment type="similarity">
    <text evidence="2 10">Belongs to the TGF-beta family.</text>
</comment>
<feature type="region of interest" description="Disordered" evidence="11">
    <location>
        <begin position="256"/>
        <end position="279"/>
    </location>
</feature>
<dbReference type="PANTHER" id="PTHR11848:SF159">
    <property type="entry name" value="NODAL HOMOLOG"/>
    <property type="match status" value="1"/>
</dbReference>
<comment type="subcellular location">
    <subcellularLocation>
        <location evidence="1">Secreted</location>
    </subcellularLocation>
</comment>
<proteinExistence type="inferred from homology"/>
<feature type="signal peptide" evidence="12">
    <location>
        <begin position="1"/>
        <end position="23"/>
    </location>
</feature>
<dbReference type="Proteomes" id="UP000694891">
    <property type="component" value="Unplaced"/>
</dbReference>
<name>A0A9Y4N226_9TELE</name>
<evidence type="ECO:0000256" key="4">
    <source>
        <dbReference type="ARBA" id="ARBA00022525"/>
    </source>
</evidence>
<evidence type="ECO:0000256" key="11">
    <source>
        <dbReference type="SAM" id="MobiDB-lite"/>
    </source>
</evidence>
<dbReference type="PANTHER" id="PTHR11848">
    <property type="entry name" value="TGF-BETA FAMILY"/>
    <property type="match status" value="1"/>
</dbReference>
<keyword evidence="6 12" id="KW-0732">Signal</keyword>
<evidence type="ECO:0000256" key="1">
    <source>
        <dbReference type="ARBA" id="ARBA00004613"/>
    </source>
</evidence>
<organism evidence="14 15">
    <name type="scientific">Stegastes partitus</name>
    <name type="common">bicolor damselfish</name>
    <dbReference type="NCBI Taxonomy" id="144197"/>
    <lineage>
        <taxon>Eukaryota</taxon>
        <taxon>Metazoa</taxon>
        <taxon>Chordata</taxon>
        <taxon>Craniata</taxon>
        <taxon>Vertebrata</taxon>
        <taxon>Euteleostomi</taxon>
        <taxon>Actinopterygii</taxon>
        <taxon>Neopterygii</taxon>
        <taxon>Teleostei</taxon>
        <taxon>Neoteleostei</taxon>
        <taxon>Acanthomorphata</taxon>
        <taxon>Ovalentaria</taxon>
        <taxon>Pomacentridae</taxon>
        <taxon>Stegastes</taxon>
    </lineage>
</organism>
<keyword evidence="8" id="KW-1015">Disulfide bond</keyword>
<evidence type="ECO:0000256" key="9">
    <source>
        <dbReference type="ARBA" id="ARBA00023180"/>
    </source>
</evidence>
<evidence type="ECO:0000256" key="2">
    <source>
        <dbReference type="ARBA" id="ARBA00006656"/>
    </source>
</evidence>
<sequence>MKGLFVDLVLLLVLVDLFLRLDAQPPLQMRPDALLRSTDGRSGGSRNPVLRHKGSRLPLYMMQLYRTMLAESRARTSAVDASQTETQEDIPGLQDADSVTSLVANSCQQIGRRWSITFDVSSVSAGDHVQLAELRIRLPAFTNSSSASVDVYHSPKHRCPGCPDSRQLLGRLRVQPSSMASSSSWKVFNVTQMLSRWLQQEHRSEGVEVQEDEAEGIQHPIADRVMMVVFSRQSSQRMLIRVAEHSKYVNLERGMAATRKRSQRERRHHQARQRQARMAEQEGLPCRKVDMWVDFEKLGWRKWIVYPKHYNAYRCEGSCPMPVDETFSPTNHAYMQSLLELYHPDKVPCVSCVPTQLSPISMLYFEEGKMVMRHHENMLVEECGCQ</sequence>
<evidence type="ECO:0000313" key="14">
    <source>
        <dbReference type="Proteomes" id="UP000694891"/>
    </source>
</evidence>
<dbReference type="PROSITE" id="PS00250">
    <property type="entry name" value="TGF_BETA_1"/>
    <property type="match status" value="1"/>
</dbReference>
<dbReference type="InterPro" id="IPR017948">
    <property type="entry name" value="TGFb_CS"/>
</dbReference>
<dbReference type="Pfam" id="PF00019">
    <property type="entry name" value="TGF_beta"/>
    <property type="match status" value="1"/>
</dbReference>
<dbReference type="FunFam" id="2.10.90.10:FF:000026">
    <property type="entry name" value="Nodal homolog 3-A"/>
    <property type="match status" value="1"/>
</dbReference>
<feature type="domain" description="TGF-beta family profile" evidence="13">
    <location>
        <begin position="264"/>
        <end position="386"/>
    </location>
</feature>
<dbReference type="RefSeq" id="XP_008280590.1">
    <property type="nucleotide sequence ID" value="XM_008282368.1"/>
</dbReference>
<dbReference type="PROSITE" id="PS51362">
    <property type="entry name" value="TGF_BETA_2"/>
    <property type="match status" value="1"/>
</dbReference>
<keyword evidence="4" id="KW-0964">Secreted</keyword>
<keyword evidence="7 10" id="KW-0339">Growth factor</keyword>
<dbReference type="GO" id="GO:0008083">
    <property type="term" value="F:growth factor activity"/>
    <property type="evidence" value="ECO:0007669"/>
    <property type="project" value="UniProtKB-KW"/>
</dbReference>
<feature type="compositionally biased region" description="Basic residues" evidence="11">
    <location>
        <begin position="258"/>
        <end position="275"/>
    </location>
</feature>
<keyword evidence="9" id="KW-0325">Glycoprotein</keyword>
<evidence type="ECO:0000256" key="12">
    <source>
        <dbReference type="SAM" id="SignalP"/>
    </source>
</evidence>
<dbReference type="CDD" id="cd13759">
    <property type="entry name" value="TGF_beta_NODAL"/>
    <property type="match status" value="1"/>
</dbReference>
<dbReference type="InterPro" id="IPR029034">
    <property type="entry name" value="Cystine-knot_cytokine"/>
</dbReference>
<evidence type="ECO:0000256" key="5">
    <source>
        <dbReference type="ARBA" id="ARBA00022685"/>
    </source>
</evidence>
<dbReference type="GO" id="GO:0009888">
    <property type="term" value="P:tissue development"/>
    <property type="evidence" value="ECO:0007669"/>
    <property type="project" value="UniProtKB-ARBA"/>
</dbReference>
<accession>A0A9Y4N226</accession>
<feature type="chain" id="PRO_5041410706" evidence="12">
    <location>
        <begin position="24"/>
        <end position="386"/>
    </location>
</feature>
<dbReference type="InterPro" id="IPR001839">
    <property type="entry name" value="TGF-b_C"/>
</dbReference>
<dbReference type="InterPro" id="IPR001111">
    <property type="entry name" value="TGF-b_propeptide"/>
</dbReference>
<dbReference type="Pfam" id="PF00688">
    <property type="entry name" value="TGFb_propeptide"/>
    <property type="match status" value="1"/>
</dbReference>
<dbReference type="GO" id="GO:0005615">
    <property type="term" value="C:extracellular space"/>
    <property type="evidence" value="ECO:0007669"/>
    <property type="project" value="TreeGrafter"/>
</dbReference>
<keyword evidence="3" id="KW-0217">Developmental protein</keyword>
<evidence type="ECO:0000256" key="7">
    <source>
        <dbReference type="ARBA" id="ARBA00023030"/>
    </source>
</evidence>
<evidence type="ECO:0000259" key="13">
    <source>
        <dbReference type="PROSITE" id="PS51362"/>
    </source>
</evidence>
<dbReference type="GO" id="GO:0007369">
    <property type="term" value="P:gastrulation"/>
    <property type="evidence" value="ECO:0007669"/>
    <property type="project" value="UniProtKB-ARBA"/>
</dbReference>
<feature type="region of interest" description="Disordered" evidence="11">
    <location>
        <begin position="32"/>
        <end position="51"/>
    </location>
</feature>